<gene>
    <name evidence="1" type="ORF">GCM10023231_42050</name>
</gene>
<dbReference type="RefSeq" id="WP_345235275.1">
    <property type="nucleotide sequence ID" value="NZ_BAABIQ010000044.1"/>
</dbReference>
<keyword evidence="2" id="KW-1185">Reference proteome</keyword>
<dbReference type="Pfam" id="PF11013">
    <property type="entry name" value="DUF2851"/>
    <property type="match status" value="1"/>
</dbReference>
<accession>A0ABP9CCJ5</accession>
<dbReference type="Proteomes" id="UP001501411">
    <property type="component" value="Unassembled WGS sequence"/>
</dbReference>
<evidence type="ECO:0000313" key="2">
    <source>
        <dbReference type="Proteomes" id="UP001501411"/>
    </source>
</evidence>
<proteinExistence type="predicted"/>
<protein>
    <submittedName>
        <fullName evidence="1">DUF2851 family protein</fullName>
    </submittedName>
</protein>
<evidence type="ECO:0000313" key="1">
    <source>
        <dbReference type="EMBL" id="GAA4808356.1"/>
    </source>
</evidence>
<organism evidence="1 2">
    <name type="scientific">Olivibacter ginsenosidimutans</name>
    <dbReference type="NCBI Taxonomy" id="1176537"/>
    <lineage>
        <taxon>Bacteria</taxon>
        <taxon>Pseudomonadati</taxon>
        <taxon>Bacteroidota</taxon>
        <taxon>Sphingobacteriia</taxon>
        <taxon>Sphingobacteriales</taxon>
        <taxon>Sphingobacteriaceae</taxon>
        <taxon>Olivibacter</taxon>
    </lineage>
</organism>
<dbReference type="EMBL" id="BAABIQ010000044">
    <property type="protein sequence ID" value="GAA4808356.1"/>
    <property type="molecule type" value="Genomic_DNA"/>
</dbReference>
<name>A0ABP9CCJ5_9SPHI</name>
<reference evidence="2" key="1">
    <citation type="journal article" date="2019" name="Int. J. Syst. Evol. Microbiol.">
        <title>The Global Catalogue of Microorganisms (GCM) 10K type strain sequencing project: providing services to taxonomists for standard genome sequencing and annotation.</title>
        <authorList>
            <consortium name="The Broad Institute Genomics Platform"/>
            <consortium name="The Broad Institute Genome Sequencing Center for Infectious Disease"/>
            <person name="Wu L."/>
            <person name="Ma J."/>
        </authorList>
    </citation>
    <scope>NUCLEOTIDE SEQUENCE [LARGE SCALE GENOMIC DNA]</scope>
    <source>
        <strain evidence="2">JCM 18200</strain>
    </source>
</reference>
<dbReference type="InterPro" id="IPR021272">
    <property type="entry name" value="DUF2851"/>
</dbReference>
<comment type="caution">
    <text evidence="1">The sequence shown here is derived from an EMBL/GenBank/DDBJ whole genome shotgun (WGS) entry which is preliminary data.</text>
</comment>
<sequence length="430" mass="50127">MEPSEKVLYYIWQYRLFNQLNLLTRQGNSLRIKSPGQLNKHAGPDFEHCRLWINGTEWAGNVEIHLKASDWDMHLHQQDPAYNNVILHVVYEDDKIVTLADGTIPETLVLRPLISQALLRNYQELMNNKAWIPCAAQLPRIDSFNVTVWLERMVIERLGEKQELVYKLLKAKAHDWEEVTYILLARYFGFKVNALPFENLANSLPYKLLLKNRFRPLAIEALVFGQAGLLVGDFTDTYPKELQRVYQELRQQYQLKPIVASQWRFLRMRPRNFPPLRLAQFAAWLLTVDHFFAKILAIDHIQALRDLFCCLPVHVYWADHYTFDKRAPIHHFQLGKIAIDGLILNTVVTILFSYGKYIGKEAYIYRAIRLLEQLAPEKNSVVSQYKALGVQVKTASDSQALLQLKQRYCDEIRCLDCGIGLQLFKLNETL</sequence>